<dbReference type="EMBL" id="BAAAZG010000028">
    <property type="protein sequence ID" value="GAA4080300.1"/>
    <property type="molecule type" value="Genomic_DNA"/>
</dbReference>
<evidence type="ECO:0000313" key="2">
    <source>
        <dbReference type="Proteomes" id="UP001500683"/>
    </source>
</evidence>
<keyword evidence="2" id="KW-1185">Reference proteome</keyword>
<gene>
    <name evidence="1" type="ORF">GCM10022214_43550</name>
</gene>
<organism evidence="1 2">
    <name type="scientific">Actinomadura miaoliensis</name>
    <dbReference type="NCBI Taxonomy" id="430685"/>
    <lineage>
        <taxon>Bacteria</taxon>
        <taxon>Bacillati</taxon>
        <taxon>Actinomycetota</taxon>
        <taxon>Actinomycetes</taxon>
        <taxon>Streptosporangiales</taxon>
        <taxon>Thermomonosporaceae</taxon>
        <taxon>Actinomadura</taxon>
    </lineage>
</organism>
<name>A0ABP7W4K3_9ACTN</name>
<accession>A0ABP7W4K3</accession>
<evidence type="ECO:0000313" key="1">
    <source>
        <dbReference type="EMBL" id="GAA4080300.1"/>
    </source>
</evidence>
<reference evidence="2" key="1">
    <citation type="journal article" date="2019" name="Int. J. Syst. Evol. Microbiol.">
        <title>The Global Catalogue of Microorganisms (GCM) 10K type strain sequencing project: providing services to taxonomists for standard genome sequencing and annotation.</title>
        <authorList>
            <consortium name="The Broad Institute Genomics Platform"/>
            <consortium name="The Broad Institute Genome Sequencing Center for Infectious Disease"/>
            <person name="Wu L."/>
            <person name="Ma J."/>
        </authorList>
    </citation>
    <scope>NUCLEOTIDE SEQUENCE [LARGE SCALE GENOMIC DNA]</scope>
    <source>
        <strain evidence="2">JCM 16702</strain>
    </source>
</reference>
<protein>
    <submittedName>
        <fullName evidence="1">Uncharacterized protein</fullName>
    </submittedName>
</protein>
<comment type="caution">
    <text evidence="1">The sequence shown here is derived from an EMBL/GenBank/DDBJ whole genome shotgun (WGS) entry which is preliminary data.</text>
</comment>
<proteinExistence type="predicted"/>
<dbReference type="Proteomes" id="UP001500683">
    <property type="component" value="Unassembled WGS sequence"/>
</dbReference>
<sequence>MRGMRRRYRRLLVGADVYYWGAGHAHVRGQDDTGRPQTIDCREVLTVRREGSSGLLNIVFRAGPGRLVADGLLHDGGVVRGDDDAYLNLHRPGVVRALLDEASHRGHGFDAGPVEIDGWELLDGALERLTATG</sequence>